<sequence length="206" mass="22962">MKNIIILIGICLMVSCKPETKENNSTTAKNETKQEVATTQKQSADYSSLFNNYSCDVSIAVLAKILKIPVSDIRVLESNSLNECFFKIKGFGEGHDNTGTTLRFMPVPSSKEQIKKEIANLLKDKAELPSGVLMGRDILLADTGDCYIALQPRRGMVSILNENYNSFIVITYQTKASVQGRTEEQHDLLKLKAIDLANYLVKTHKK</sequence>
<evidence type="ECO:0000313" key="1">
    <source>
        <dbReference type="EMBL" id="MBC3847272.1"/>
    </source>
</evidence>
<dbReference type="RefSeq" id="WP_186846385.1">
    <property type="nucleotide sequence ID" value="NZ_JACOME010000003.1"/>
</dbReference>
<evidence type="ECO:0000313" key="2">
    <source>
        <dbReference type="Proteomes" id="UP000607435"/>
    </source>
</evidence>
<dbReference type="PROSITE" id="PS51257">
    <property type="entry name" value="PROKAR_LIPOPROTEIN"/>
    <property type="match status" value="1"/>
</dbReference>
<protein>
    <recommendedName>
        <fullName evidence="3">Lipoprotein</fullName>
    </recommendedName>
</protein>
<accession>A0ABR6Y3E5</accession>
<organism evidence="1 2">
    <name type="scientific">Winogradskyella echinorum</name>
    <dbReference type="NCBI Taxonomy" id="538189"/>
    <lineage>
        <taxon>Bacteria</taxon>
        <taxon>Pseudomonadati</taxon>
        <taxon>Bacteroidota</taxon>
        <taxon>Flavobacteriia</taxon>
        <taxon>Flavobacteriales</taxon>
        <taxon>Flavobacteriaceae</taxon>
        <taxon>Winogradskyella</taxon>
    </lineage>
</organism>
<dbReference type="EMBL" id="JACOME010000003">
    <property type="protein sequence ID" value="MBC3847272.1"/>
    <property type="molecule type" value="Genomic_DNA"/>
</dbReference>
<proteinExistence type="predicted"/>
<reference evidence="1 2" key="1">
    <citation type="submission" date="2020-08" db="EMBL/GenBank/DDBJ databases">
        <title>Winogradskyella ouciana sp. nov., isolated from the hadal seawater of the Mariana Trench.</title>
        <authorList>
            <person name="He X."/>
        </authorList>
    </citation>
    <scope>NUCLEOTIDE SEQUENCE [LARGE SCALE GENOMIC DNA]</scope>
    <source>
        <strain evidence="1 2">KCTC 22026</strain>
    </source>
</reference>
<name>A0ABR6Y3E5_9FLAO</name>
<comment type="caution">
    <text evidence="1">The sequence shown here is derived from an EMBL/GenBank/DDBJ whole genome shotgun (WGS) entry which is preliminary data.</text>
</comment>
<keyword evidence="2" id="KW-1185">Reference proteome</keyword>
<evidence type="ECO:0008006" key="3">
    <source>
        <dbReference type="Google" id="ProtNLM"/>
    </source>
</evidence>
<gene>
    <name evidence="1" type="ORF">H6H04_12820</name>
</gene>
<dbReference type="Proteomes" id="UP000607435">
    <property type="component" value="Unassembled WGS sequence"/>
</dbReference>